<evidence type="ECO:0000256" key="2">
    <source>
        <dbReference type="SAM" id="SignalP"/>
    </source>
</evidence>
<feature type="compositionally biased region" description="Low complexity" evidence="1">
    <location>
        <begin position="32"/>
        <end position="46"/>
    </location>
</feature>
<gene>
    <name evidence="3" type="ORF">MOV92_07665</name>
</gene>
<proteinExistence type="predicted"/>
<evidence type="ECO:0000256" key="1">
    <source>
        <dbReference type="SAM" id="MobiDB-lite"/>
    </source>
</evidence>
<dbReference type="RefSeq" id="WP_057942283.1">
    <property type="nucleotide sequence ID" value="NZ_CP011131.1"/>
</dbReference>
<dbReference type="EMBL" id="CP093547">
    <property type="protein sequence ID" value="UNP31113.1"/>
    <property type="molecule type" value="Genomic_DNA"/>
</dbReference>
<keyword evidence="4" id="KW-1185">Reference proteome</keyword>
<feature type="region of interest" description="Disordered" evidence="1">
    <location>
        <begin position="32"/>
        <end position="62"/>
    </location>
</feature>
<keyword evidence="2" id="KW-0732">Signal</keyword>
<accession>A0ABY3XHH5</accession>
<feature type="chain" id="PRO_5045267433" description="Secreted protein" evidence="2">
    <location>
        <begin position="30"/>
        <end position="147"/>
    </location>
</feature>
<name>A0ABY3XHH5_9GAMM</name>
<reference evidence="3 4" key="1">
    <citation type="submission" date="2022-03" db="EMBL/GenBank/DDBJ databases">
        <title>Complete genome sequence of Lysobacter capsici VKM B-2533 and Lysobacter gummosus 10.1.1, promising sources of lytic agents.</title>
        <authorList>
            <person name="Tarlachkov S.V."/>
            <person name="Kudryakova I.V."/>
            <person name="Afoshin A.S."/>
            <person name="Leontyevskaya E.A."/>
            <person name="Leontyevskaya N.V."/>
        </authorList>
    </citation>
    <scope>NUCLEOTIDE SEQUENCE [LARGE SCALE GENOMIC DNA]</scope>
    <source>
        <strain evidence="3 4">10.1.1</strain>
    </source>
</reference>
<feature type="signal peptide" evidence="2">
    <location>
        <begin position="1"/>
        <end position="29"/>
    </location>
</feature>
<evidence type="ECO:0000313" key="4">
    <source>
        <dbReference type="Proteomes" id="UP000829194"/>
    </source>
</evidence>
<dbReference type="Proteomes" id="UP000829194">
    <property type="component" value="Chromosome"/>
</dbReference>
<sequence>MPEWNRPMKPLIVLSLLSCVLALTACAHAGPASSSAATGGSSGSTPETVRAGQSVSLQPGHSAVLSDRSQLRFVAVTSDSRCKPNVQCIWAGEAVLEFQWTGADGQSSALSFNSANDSSKNAGAWTFELQSLDFADPPTAKVLVNAK</sequence>
<dbReference type="PROSITE" id="PS51257">
    <property type="entry name" value="PROKAR_LIPOPROTEIN"/>
    <property type="match status" value="1"/>
</dbReference>
<evidence type="ECO:0000313" key="3">
    <source>
        <dbReference type="EMBL" id="UNP31113.1"/>
    </source>
</evidence>
<organism evidence="3 4">
    <name type="scientific">Lysobacter gummosus</name>
    <dbReference type="NCBI Taxonomy" id="262324"/>
    <lineage>
        <taxon>Bacteria</taxon>
        <taxon>Pseudomonadati</taxon>
        <taxon>Pseudomonadota</taxon>
        <taxon>Gammaproteobacteria</taxon>
        <taxon>Lysobacterales</taxon>
        <taxon>Lysobacteraceae</taxon>
        <taxon>Lysobacter</taxon>
    </lineage>
</organism>
<evidence type="ECO:0008006" key="5">
    <source>
        <dbReference type="Google" id="ProtNLM"/>
    </source>
</evidence>
<protein>
    <recommendedName>
        <fullName evidence="5">Secreted protein</fullName>
    </recommendedName>
</protein>